<dbReference type="GO" id="GO:0005886">
    <property type="term" value="C:plasma membrane"/>
    <property type="evidence" value="ECO:0007669"/>
    <property type="project" value="TreeGrafter"/>
</dbReference>
<keyword evidence="3" id="KW-0732">Signal</keyword>
<keyword evidence="2" id="KW-0964">Secreted</keyword>
<evidence type="ECO:0000256" key="4">
    <source>
        <dbReference type="ARBA" id="ARBA00022737"/>
    </source>
</evidence>
<evidence type="ECO:0000256" key="6">
    <source>
        <dbReference type="ARBA" id="ARBA00023180"/>
    </source>
</evidence>
<dbReference type="SUPFAM" id="SSF56487">
    <property type="entry name" value="SRCR-like"/>
    <property type="match status" value="2"/>
</dbReference>
<feature type="disulfide bond" evidence="7">
    <location>
        <begin position="199"/>
        <end position="260"/>
    </location>
</feature>
<evidence type="ECO:0000313" key="9">
    <source>
        <dbReference type="Ensembl" id="ENSAMXP00005006533.1"/>
    </source>
</evidence>
<feature type="domain" description="SRCR" evidence="8">
    <location>
        <begin position="70"/>
        <end position="158"/>
    </location>
</feature>
<proteinExistence type="predicted"/>
<dbReference type="InterPro" id="IPR036772">
    <property type="entry name" value="SRCR-like_dom_sf"/>
</dbReference>
<evidence type="ECO:0000256" key="1">
    <source>
        <dbReference type="ARBA" id="ARBA00004613"/>
    </source>
</evidence>
<dbReference type="PROSITE" id="PS00420">
    <property type="entry name" value="SRCR_1"/>
    <property type="match status" value="1"/>
</dbReference>
<sequence length="276" mass="29290">TGKVSAAAARWNLFGGHGQSQRHVQGTGQSRTMQDYIQHLELCKCGNWIKKLACDKPLYSSSFVIGGVNIKLINGTGSCSGRVEVYYNGEWGTVCDDDWDINDAAVVCRQMRCGEALSVHSKAHLGAGTCSGSENSITGCHSSSHNCGHHEDAGVTCADNIRLVNGGGRCRGRVEIYHNGQWGTVCDDDWGMDDAEVVCSQMGCGKATSIHKKAHFGQGSGPILLDDVGCSGTEITLTSCSHRGLGINDCNHGEDAGVVCSGKTVVLTKPLQRKCI</sequence>
<feature type="domain" description="SRCR" evidence="8">
    <location>
        <begin position="161"/>
        <end position="261"/>
    </location>
</feature>
<name>A0A8B9H408_ASTMX</name>
<dbReference type="Ensembl" id="ENSAMXT00005007389.1">
    <property type="protein sequence ID" value="ENSAMXP00005006533.1"/>
    <property type="gene ID" value="ENSAMXG00005003895.1"/>
</dbReference>
<evidence type="ECO:0000256" key="2">
    <source>
        <dbReference type="ARBA" id="ARBA00022525"/>
    </source>
</evidence>
<evidence type="ECO:0000256" key="5">
    <source>
        <dbReference type="ARBA" id="ARBA00023157"/>
    </source>
</evidence>
<keyword evidence="4" id="KW-0677">Repeat</keyword>
<dbReference type="GO" id="GO:0004252">
    <property type="term" value="F:serine-type endopeptidase activity"/>
    <property type="evidence" value="ECO:0007669"/>
    <property type="project" value="TreeGrafter"/>
</dbReference>
<evidence type="ECO:0000313" key="10">
    <source>
        <dbReference type="Proteomes" id="UP000694621"/>
    </source>
</evidence>
<dbReference type="SMART" id="SM00202">
    <property type="entry name" value="SR"/>
    <property type="match status" value="2"/>
</dbReference>
<organism evidence="9 10">
    <name type="scientific">Astyanax mexicanus</name>
    <name type="common">Blind cave fish</name>
    <name type="synonym">Astyanax fasciatus mexicanus</name>
    <dbReference type="NCBI Taxonomy" id="7994"/>
    <lineage>
        <taxon>Eukaryota</taxon>
        <taxon>Metazoa</taxon>
        <taxon>Chordata</taxon>
        <taxon>Craniata</taxon>
        <taxon>Vertebrata</taxon>
        <taxon>Euteleostomi</taxon>
        <taxon>Actinopterygii</taxon>
        <taxon>Neopterygii</taxon>
        <taxon>Teleostei</taxon>
        <taxon>Ostariophysi</taxon>
        <taxon>Characiformes</taxon>
        <taxon>Characoidei</taxon>
        <taxon>Acestrorhamphidae</taxon>
        <taxon>Acestrorhamphinae</taxon>
        <taxon>Astyanax</taxon>
    </lineage>
</organism>
<dbReference type="FunFam" id="3.10.250.10:FF:000001">
    <property type="entry name" value="Lysyl oxidase 4 isoform X1"/>
    <property type="match status" value="1"/>
</dbReference>
<evidence type="ECO:0000256" key="7">
    <source>
        <dbReference type="PROSITE-ProRule" id="PRU00196"/>
    </source>
</evidence>
<feature type="disulfide bond" evidence="7">
    <location>
        <begin position="186"/>
        <end position="250"/>
    </location>
</feature>
<reference evidence="9" key="1">
    <citation type="submission" date="2025-08" db="UniProtKB">
        <authorList>
            <consortium name="Ensembl"/>
        </authorList>
    </citation>
    <scope>IDENTIFICATION</scope>
</reference>
<keyword evidence="5 7" id="KW-1015">Disulfide bond</keyword>
<dbReference type="Proteomes" id="UP000694621">
    <property type="component" value="Unplaced"/>
</dbReference>
<dbReference type="FunFam" id="3.10.250.10:FF:000006">
    <property type="entry name" value="neurotrypsin isoform X2"/>
    <property type="match status" value="1"/>
</dbReference>
<feature type="disulfide bond" evidence="7">
    <location>
        <begin position="130"/>
        <end position="140"/>
    </location>
</feature>
<dbReference type="PANTHER" id="PTHR48071:SF15">
    <property type="entry name" value="SRCR DOMAIN-CONTAINING PROTEIN"/>
    <property type="match status" value="1"/>
</dbReference>
<evidence type="ECO:0000256" key="3">
    <source>
        <dbReference type="ARBA" id="ARBA00022729"/>
    </source>
</evidence>
<accession>A0A8B9H408</accession>
<comment type="subcellular location">
    <subcellularLocation>
        <location evidence="1">Secreted</location>
    </subcellularLocation>
</comment>
<dbReference type="InterPro" id="IPR001190">
    <property type="entry name" value="SRCR"/>
</dbReference>
<dbReference type="PANTHER" id="PTHR48071">
    <property type="entry name" value="SRCR DOMAIN-CONTAINING PROTEIN"/>
    <property type="match status" value="1"/>
</dbReference>
<protein>
    <recommendedName>
        <fullName evidence="8">SRCR domain-containing protein</fullName>
    </recommendedName>
</protein>
<dbReference type="AlphaFoldDB" id="A0A8B9H408"/>
<dbReference type="GO" id="GO:0005615">
    <property type="term" value="C:extracellular space"/>
    <property type="evidence" value="ECO:0007669"/>
    <property type="project" value="TreeGrafter"/>
</dbReference>
<dbReference type="PRINTS" id="PR00258">
    <property type="entry name" value="SPERACTRCPTR"/>
</dbReference>
<comment type="caution">
    <text evidence="7">Lacks conserved residue(s) required for the propagation of feature annotation.</text>
</comment>
<feature type="disulfide bond" evidence="7">
    <location>
        <begin position="230"/>
        <end position="240"/>
    </location>
</feature>
<dbReference type="Pfam" id="PF00530">
    <property type="entry name" value="SRCR"/>
    <property type="match status" value="2"/>
</dbReference>
<keyword evidence="6" id="KW-0325">Glycoprotein</keyword>
<dbReference type="PROSITE" id="PS50287">
    <property type="entry name" value="SRCR_2"/>
    <property type="match status" value="2"/>
</dbReference>
<evidence type="ECO:0000259" key="8">
    <source>
        <dbReference type="PROSITE" id="PS50287"/>
    </source>
</evidence>
<dbReference type="GO" id="GO:0031638">
    <property type="term" value="P:zymogen activation"/>
    <property type="evidence" value="ECO:0007669"/>
    <property type="project" value="TreeGrafter"/>
</dbReference>
<dbReference type="Gene3D" id="3.10.250.10">
    <property type="entry name" value="SRCR-like domain"/>
    <property type="match status" value="2"/>
</dbReference>